<feature type="transmembrane region" description="Helical" evidence="6">
    <location>
        <begin position="437"/>
        <end position="455"/>
    </location>
</feature>
<keyword evidence="4 6" id="KW-0472">Membrane</keyword>
<keyword evidence="3 6" id="KW-1133">Transmembrane helix</keyword>
<sequence>MPPRLAALDTLQATGDRADGEGFLDPPKPVSRSVKVQRWIKIAGHHLKHHVGVGIICSVAYFDPGNWSVDLQAGSQFGYRPMLFVLLLAGIGAMILQSLSFKLGCVTGFDLASHCRLLLHDRSRHRRLIRYTVLYPLYVLCEIAIISTDLAELLGSAIGLCLLFPTLPLWAGVLITASDVLVFLLMGDPSRGQRRSVKIFEFTIIVLVFAVFACFVVLLFRVHPDWPQVFLGYVPSKTLFDTHPNALYTAVGILGATVMPHALFLGSFLATRDRLAESTSVLPDPATTSHSPSTLLGRTRIWFNSLFEVSRSERKAASRDYRDKYGRENNELSFIQAHLTHGLVDVVFSLLAIAVPVNSAILIIAATVFHGKTDASSASLFDMSDLIKNHIGKAAAFLFALALLCAGQTASITATLAGQVVSEGFIEWRISPFLRRMITRMLGLIPSMIVAIAVGKGGINTLLVASQVVLSIVLPFVAFPLIYLTSSKTVMRVRKPVTSSKIDSQPLPSQETLDTPAEAGEGKPGDRAIVEDVAMEVESGIGEKIESTLNVSAAEVCATSDEEDEFIDYSNGWLMVVVTSIIFVVVVAANIYAIVVLAIGGA</sequence>
<comment type="subcellular location">
    <subcellularLocation>
        <location evidence="1">Membrane</location>
        <topology evidence="1">Multi-pass membrane protein</topology>
    </subcellularLocation>
</comment>
<dbReference type="AlphaFoldDB" id="A0A8K0UN66"/>
<dbReference type="OrthoDB" id="409173at2759"/>
<proteinExistence type="predicted"/>
<feature type="transmembrane region" description="Helical" evidence="6">
    <location>
        <begin position="346"/>
        <end position="371"/>
    </location>
</feature>
<feature type="transmembrane region" description="Helical" evidence="6">
    <location>
        <begin position="128"/>
        <end position="147"/>
    </location>
</feature>
<feature type="transmembrane region" description="Helical" evidence="6">
    <location>
        <begin position="199"/>
        <end position="220"/>
    </location>
</feature>
<feature type="transmembrane region" description="Helical" evidence="6">
    <location>
        <begin position="573"/>
        <end position="599"/>
    </location>
</feature>
<feature type="transmembrane region" description="Helical" evidence="6">
    <location>
        <begin position="77"/>
        <end position="96"/>
    </location>
</feature>
<dbReference type="NCBIfam" id="NF037982">
    <property type="entry name" value="Nramp_1"/>
    <property type="match status" value="2"/>
</dbReference>
<dbReference type="GO" id="GO:0005384">
    <property type="term" value="F:manganese ion transmembrane transporter activity"/>
    <property type="evidence" value="ECO:0007669"/>
    <property type="project" value="TreeGrafter"/>
</dbReference>
<dbReference type="Proteomes" id="UP000813824">
    <property type="component" value="Unassembled WGS sequence"/>
</dbReference>
<feature type="transmembrane region" description="Helical" evidence="6">
    <location>
        <begin position="246"/>
        <end position="270"/>
    </location>
</feature>
<dbReference type="PRINTS" id="PR00447">
    <property type="entry name" value="NATRESASSCMP"/>
</dbReference>
<dbReference type="GO" id="GO:0034755">
    <property type="term" value="P:iron ion transmembrane transport"/>
    <property type="evidence" value="ECO:0007669"/>
    <property type="project" value="TreeGrafter"/>
</dbReference>
<dbReference type="GO" id="GO:0015086">
    <property type="term" value="F:cadmium ion transmembrane transporter activity"/>
    <property type="evidence" value="ECO:0007669"/>
    <property type="project" value="TreeGrafter"/>
</dbReference>
<feature type="region of interest" description="Disordered" evidence="5">
    <location>
        <begin position="500"/>
        <end position="523"/>
    </location>
</feature>
<feature type="compositionally biased region" description="Polar residues" evidence="5">
    <location>
        <begin position="500"/>
        <end position="513"/>
    </location>
</feature>
<name>A0A8K0UN66_9AGAR</name>
<keyword evidence="2 6" id="KW-0812">Transmembrane</keyword>
<dbReference type="GO" id="GO:0030026">
    <property type="term" value="P:intracellular manganese ion homeostasis"/>
    <property type="evidence" value="ECO:0007669"/>
    <property type="project" value="TreeGrafter"/>
</dbReference>
<evidence type="ECO:0000313" key="8">
    <source>
        <dbReference type="Proteomes" id="UP000813824"/>
    </source>
</evidence>
<evidence type="ECO:0000256" key="2">
    <source>
        <dbReference type="ARBA" id="ARBA00022692"/>
    </source>
</evidence>
<comment type="caution">
    <text evidence="7">The sequence shown here is derived from an EMBL/GenBank/DDBJ whole genome shotgun (WGS) entry which is preliminary data.</text>
</comment>
<dbReference type="Pfam" id="PF01566">
    <property type="entry name" value="Nramp"/>
    <property type="match status" value="2"/>
</dbReference>
<evidence type="ECO:0000256" key="1">
    <source>
        <dbReference type="ARBA" id="ARBA00004141"/>
    </source>
</evidence>
<evidence type="ECO:0000256" key="5">
    <source>
        <dbReference type="SAM" id="MobiDB-lite"/>
    </source>
</evidence>
<accession>A0A8K0UN66</accession>
<evidence type="ECO:0000256" key="4">
    <source>
        <dbReference type="ARBA" id="ARBA00023136"/>
    </source>
</evidence>
<organism evidence="7 8">
    <name type="scientific">Cristinia sonorae</name>
    <dbReference type="NCBI Taxonomy" id="1940300"/>
    <lineage>
        <taxon>Eukaryota</taxon>
        <taxon>Fungi</taxon>
        <taxon>Dikarya</taxon>
        <taxon>Basidiomycota</taxon>
        <taxon>Agaricomycotina</taxon>
        <taxon>Agaricomycetes</taxon>
        <taxon>Agaricomycetidae</taxon>
        <taxon>Agaricales</taxon>
        <taxon>Pleurotineae</taxon>
        <taxon>Stephanosporaceae</taxon>
        <taxon>Cristinia</taxon>
    </lineage>
</organism>
<gene>
    <name evidence="7" type="ORF">BXZ70DRAFT_893381</name>
</gene>
<evidence type="ECO:0000256" key="3">
    <source>
        <dbReference type="ARBA" id="ARBA00022989"/>
    </source>
</evidence>
<dbReference type="GO" id="GO:0005886">
    <property type="term" value="C:plasma membrane"/>
    <property type="evidence" value="ECO:0007669"/>
    <property type="project" value="TreeGrafter"/>
</dbReference>
<feature type="transmembrane region" description="Helical" evidence="6">
    <location>
        <begin position="461"/>
        <end position="484"/>
    </location>
</feature>
<dbReference type="InterPro" id="IPR001046">
    <property type="entry name" value="NRAMP_fam"/>
</dbReference>
<evidence type="ECO:0000256" key="6">
    <source>
        <dbReference type="SAM" id="Phobius"/>
    </source>
</evidence>
<dbReference type="PANTHER" id="PTHR11706">
    <property type="entry name" value="SOLUTE CARRIER PROTEIN FAMILY 11 MEMBER"/>
    <property type="match status" value="1"/>
</dbReference>
<dbReference type="EMBL" id="JAEVFJ010000015">
    <property type="protein sequence ID" value="KAH8100469.1"/>
    <property type="molecule type" value="Genomic_DNA"/>
</dbReference>
<evidence type="ECO:0000313" key="7">
    <source>
        <dbReference type="EMBL" id="KAH8100469.1"/>
    </source>
</evidence>
<protein>
    <submittedName>
        <fullName evidence="7">Natural resistance-associated macrophage protein</fullName>
    </submittedName>
</protein>
<dbReference type="PANTHER" id="PTHR11706:SF101">
    <property type="entry name" value="MANGANESE TRANSPORTER SMF1"/>
    <property type="match status" value="1"/>
</dbReference>
<feature type="transmembrane region" description="Helical" evidence="6">
    <location>
        <begin position="167"/>
        <end position="187"/>
    </location>
</feature>
<reference evidence="7" key="1">
    <citation type="journal article" date="2021" name="New Phytol.">
        <title>Evolutionary innovations through gain and loss of genes in the ectomycorrhizal Boletales.</title>
        <authorList>
            <person name="Wu G."/>
            <person name="Miyauchi S."/>
            <person name="Morin E."/>
            <person name="Kuo A."/>
            <person name="Drula E."/>
            <person name="Varga T."/>
            <person name="Kohler A."/>
            <person name="Feng B."/>
            <person name="Cao Y."/>
            <person name="Lipzen A."/>
            <person name="Daum C."/>
            <person name="Hundley H."/>
            <person name="Pangilinan J."/>
            <person name="Johnson J."/>
            <person name="Barry K."/>
            <person name="LaButti K."/>
            <person name="Ng V."/>
            <person name="Ahrendt S."/>
            <person name="Min B."/>
            <person name="Choi I.G."/>
            <person name="Park H."/>
            <person name="Plett J.M."/>
            <person name="Magnuson J."/>
            <person name="Spatafora J.W."/>
            <person name="Nagy L.G."/>
            <person name="Henrissat B."/>
            <person name="Grigoriev I.V."/>
            <person name="Yang Z.L."/>
            <person name="Xu J."/>
            <person name="Martin F.M."/>
        </authorList>
    </citation>
    <scope>NUCLEOTIDE SEQUENCE</scope>
    <source>
        <strain evidence="7">KKN 215</strain>
    </source>
</reference>
<keyword evidence="8" id="KW-1185">Reference proteome</keyword>
<dbReference type="NCBIfam" id="TIGR01197">
    <property type="entry name" value="nramp"/>
    <property type="match status" value="1"/>
</dbReference>
<feature type="transmembrane region" description="Helical" evidence="6">
    <location>
        <begin position="391"/>
        <end position="416"/>
    </location>
</feature>